<sequence>MIITVHLPMNISLGSMYMYKRSSNRRSPITSGFDSVRVRRSLVSLCPSVHSYSPRVRIHHQWCQMSQIVTDPSAPIVDATVAHPFDDPKADVILRSSDNVDFRCYKLLLAFASPSFFDGMFNLPQPADDHGTEERKDGLSVIPMTEKRQVLERLLRLCYPSTIVDPPTLPALEDVRAVLEATIKYGMDRLEQRVRKVLVAPRFIENEPMRVFGIACHFRLEKEARIAAKYTLRHEIQLLPYVLELEDMTGGDHHRLLEYHAECSEVARTVADIPIWIEKDSFVWFQCASQDVRDYYPLAISRGRELTTQCWWWDDYMVPASEDLERRPCGQTVLRVELIEKALKSSRLCPECGEKSYADIRIFSELFAKEVERVVSEVSSMYQPGM</sequence>
<gene>
    <name evidence="2" type="ORF">PILCRDRAFT_812082</name>
</gene>
<dbReference type="EMBL" id="KN832973">
    <property type="protein sequence ID" value="KIM90344.1"/>
    <property type="molecule type" value="Genomic_DNA"/>
</dbReference>
<dbReference type="AlphaFoldDB" id="A0A0C3GF83"/>
<dbReference type="InterPro" id="IPR000210">
    <property type="entry name" value="BTB/POZ_dom"/>
</dbReference>
<proteinExistence type="predicted"/>
<dbReference type="CDD" id="cd18186">
    <property type="entry name" value="BTB_POZ_ZBTB_KLHL-like"/>
    <property type="match status" value="1"/>
</dbReference>
<dbReference type="Proteomes" id="UP000054166">
    <property type="component" value="Unassembled WGS sequence"/>
</dbReference>
<reference evidence="3" key="2">
    <citation type="submission" date="2015-01" db="EMBL/GenBank/DDBJ databases">
        <title>Evolutionary Origins and Diversification of the Mycorrhizal Mutualists.</title>
        <authorList>
            <consortium name="DOE Joint Genome Institute"/>
            <consortium name="Mycorrhizal Genomics Consortium"/>
            <person name="Kohler A."/>
            <person name="Kuo A."/>
            <person name="Nagy L.G."/>
            <person name="Floudas D."/>
            <person name="Copeland A."/>
            <person name="Barry K.W."/>
            <person name="Cichocki N."/>
            <person name="Veneault-Fourrey C."/>
            <person name="LaButti K."/>
            <person name="Lindquist E.A."/>
            <person name="Lipzen A."/>
            <person name="Lundell T."/>
            <person name="Morin E."/>
            <person name="Murat C."/>
            <person name="Riley R."/>
            <person name="Ohm R."/>
            <person name="Sun H."/>
            <person name="Tunlid A."/>
            <person name="Henrissat B."/>
            <person name="Grigoriev I.V."/>
            <person name="Hibbett D.S."/>
            <person name="Martin F."/>
        </authorList>
    </citation>
    <scope>NUCLEOTIDE SEQUENCE [LARGE SCALE GENOMIC DNA]</scope>
    <source>
        <strain evidence="3">F 1598</strain>
    </source>
</reference>
<accession>A0A0C3GF83</accession>
<evidence type="ECO:0000313" key="2">
    <source>
        <dbReference type="EMBL" id="KIM90344.1"/>
    </source>
</evidence>
<dbReference type="HOGENOM" id="CLU_052397_0_0_1"/>
<reference evidence="2 3" key="1">
    <citation type="submission" date="2014-04" db="EMBL/GenBank/DDBJ databases">
        <authorList>
            <consortium name="DOE Joint Genome Institute"/>
            <person name="Kuo A."/>
            <person name="Tarkka M."/>
            <person name="Buscot F."/>
            <person name="Kohler A."/>
            <person name="Nagy L.G."/>
            <person name="Floudas D."/>
            <person name="Copeland A."/>
            <person name="Barry K.W."/>
            <person name="Cichocki N."/>
            <person name="Veneault-Fourrey C."/>
            <person name="LaButti K."/>
            <person name="Lindquist E.A."/>
            <person name="Lipzen A."/>
            <person name="Lundell T."/>
            <person name="Morin E."/>
            <person name="Murat C."/>
            <person name="Sun H."/>
            <person name="Tunlid A."/>
            <person name="Henrissat B."/>
            <person name="Grigoriev I.V."/>
            <person name="Hibbett D.S."/>
            <person name="Martin F."/>
            <person name="Nordberg H.P."/>
            <person name="Cantor M.N."/>
            <person name="Hua S.X."/>
        </authorList>
    </citation>
    <scope>NUCLEOTIDE SEQUENCE [LARGE SCALE GENOMIC DNA]</scope>
    <source>
        <strain evidence="2 3">F 1598</strain>
    </source>
</reference>
<protein>
    <recommendedName>
        <fullName evidence="1">BTB domain-containing protein</fullName>
    </recommendedName>
</protein>
<evidence type="ECO:0000313" key="3">
    <source>
        <dbReference type="Proteomes" id="UP000054166"/>
    </source>
</evidence>
<dbReference type="Gene3D" id="3.30.710.10">
    <property type="entry name" value="Potassium Channel Kv1.1, Chain A"/>
    <property type="match status" value="1"/>
</dbReference>
<dbReference type="OrthoDB" id="3164835at2759"/>
<dbReference type="InParanoid" id="A0A0C3GF83"/>
<evidence type="ECO:0000259" key="1">
    <source>
        <dbReference type="PROSITE" id="PS50097"/>
    </source>
</evidence>
<dbReference type="STRING" id="765440.A0A0C3GF83"/>
<keyword evidence="3" id="KW-1185">Reference proteome</keyword>
<dbReference type="SUPFAM" id="SSF54695">
    <property type="entry name" value="POZ domain"/>
    <property type="match status" value="1"/>
</dbReference>
<dbReference type="SMART" id="SM00225">
    <property type="entry name" value="BTB"/>
    <property type="match status" value="1"/>
</dbReference>
<dbReference type="PROSITE" id="PS50097">
    <property type="entry name" value="BTB"/>
    <property type="match status" value="1"/>
</dbReference>
<dbReference type="InterPro" id="IPR011333">
    <property type="entry name" value="SKP1/BTB/POZ_sf"/>
</dbReference>
<feature type="domain" description="BTB" evidence="1">
    <location>
        <begin position="90"/>
        <end position="167"/>
    </location>
</feature>
<name>A0A0C3GF83_PILCF</name>
<organism evidence="2 3">
    <name type="scientific">Piloderma croceum (strain F 1598)</name>
    <dbReference type="NCBI Taxonomy" id="765440"/>
    <lineage>
        <taxon>Eukaryota</taxon>
        <taxon>Fungi</taxon>
        <taxon>Dikarya</taxon>
        <taxon>Basidiomycota</taxon>
        <taxon>Agaricomycotina</taxon>
        <taxon>Agaricomycetes</taxon>
        <taxon>Agaricomycetidae</taxon>
        <taxon>Atheliales</taxon>
        <taxon>Atheliaceae</taxon>
        <taxon>Piloderma</taxon>
    </lineage>
</organism>
<dbReference type="Pfam" id="PF00651">
    <property type="entry name" value="BTB"/>
    <property type="match status" value="1"/>
</dbReference>